<keyword evidence="7" id="KW-1015">Disulfide bond</keyword>
<comment type="function">
    <text evidence="1">Thiol-specific peroxidase that catalyzes the reduction of hydrogen peroxide and organic hydroperoxides to water and alcohols, respectively. Plays a role in cell protection against oxidative stress by detoxifying peroxides and as sensor of hydrogen peroxide-mediated signaling events.</text>
</comment>
<proteinExistence type="inferred from homology"/>
<dbReference type="RefSeq" id="WP_208236335.1">
    <property type="nucleotide sequence ID" value="NZ_BAAAQU010000001.1"/>
</dbReference>
<dbReference type="PANTHER" id="PTHR42801:SF4">
    <property type="entry name" value="AHPC_TSA FAMILY PROTEIN"/>
    <property type="match status" value="1"/>
</dbReference>
<dbReference type="Pfam" id="PF00578">
    <property type="entry name" value="AhpC-TSA"/>
    <property type="match status" value="1"/>
</dbReference>
<feature type="domain" description="Thioredoxin" evidence="14">
    <location>
        <begin position="8"/>
        <end position="157"/>
    </location>
</feature>
<evidence type="ECO:0000313" key="16">
    <source>
        <dbReference type="Proteomes" id="UP000668403"/>
    </source>
</evidence>
<evidence type="ECO:0000256" key="7">
    <source>
        <dbReference type="ARBA" id="ARBA00023157"/>
    </source>
</evidence>
<dbReference type="PIRSF" id="PIRSF000239">
    <property type="entry name" value="AHPC"/>
    <property type="match status" value="1"/>
</dbReference>
<name>A0A939TLT2_9MICO</name>
<dbReference type="InterPro" id="IPR000866">
    <property type="entry name" value="AhpC/TSA"/>
</dbReference>
<comment type="subunit">
    <text evidence="2">Monomer.</text>
</comment>
<organism evidence="15 16">
    <name type="scientific">Leucobacter tardus</name>
    <dbReference type="NCBI Taxonomy" id="501483"/>
    <lineage>
        <taxon>Bacteria</taxon>
        <taxon>Bacillati</taxon>
        <taxon>Actinomycetota</taxon>
        <taxon>Actinomycetes</taxon>
        <taxon>Micrococcales</taxon>
        <taxon>Microbacteriaceae</taxon>
        <taxon>Leucobacter</taxon>
    </lineage>
</organism>
<evidence type="ECO:0000256" key="5">
    <source>
        <dbReference type="ARBA" id="ARBA00022862"/>
    </source>
</evidence>
<dbReference type="GO" id="GO:0008379">
    <property type="term" value="F:thioredoxin peroxidase activity"/>
    <property type="evidence" value="ECO:0007669"/>
    <property type="project" value="TreeGrafter"/>
</dbReference>
<comment type="caution">
    <text evidence="15">The sequence shown here is derived from an EMBL/GenBank/DDBJ whole genome shotgun (WGS) entry which is preliminary data.</text>
</comment>
<evidence type="ECO:0000256" key="2">
    <source>
        <dbReference type="ARBA" id="ARBA00011245"/>
    </source>
</evidence>
<evidence type="ECO:0000259" key="14">
    <source>
        <dbReference type="PROSITE" id="PS51352"/>
    </source>
</evidence>
<feature type="active site" description="Cysteine sulfenic acid (-SOH) intermediate; for peroxidase activity" evidence="13">
    <location>
        <position position="50"/>
    </location>
</feature>
<dbReference type="PROSITE" id="PS51352">
    <property type="entry name" value="THIOREDOXIN_2"/>
    <property type="match status" value="1"/>
</dbReference>
<gene>
    <name evidence="15" type="ORF">J4H85_01830</name>
</gene>
<dbReference type="InterPro" id="IPR050924">
    <property type="entry name" value="Peroxiredoxin_BCP/PrxQ"/>
</dbReference>
<comment type="catalytic activity">
    <reaction evidence="12">
        <text>a hydroperoxide + [thioredoxin]-dithiol = an alcohol + [thioredoxin]-disulfide + H2O</text>
        <dbReference type="Rhea" id="RHEA:62620"/>
        <dbReference type="Rhea" id="RHEA-COMP:10698"/>
        <dbReference type="Rhea" id="RHEA-COMP:10700"/>
        <dbReference type="ChEBI" id="CHEBI:15377"/>
        <dbReference type="ChEBI" id="CHEBI:29950"/>
        <dbReference type="ChEBI" id="CHEBI:30879"/>
        <dbReference type="ChEBI" id="CHEBI:35924"/>
        <dbReference type="ChEBI" id="CHEBI:50058"/>
        <dbReference type="EC" id="1.11.1.24"/>
    </reaction>
</comment>
<dbReference type="SUPFAM" id="SSF52833">
    <property type="entry name" value="Thioredoxin-like"/>
    <property type="match status" value="1"/>
</dbReference>
<dbReference type="CDD" id="cd03017">
    <property type="entry name" value="PRX_BCP"/>
    <property type="match status" value="1"/>
</dbReference>
<reference evidence="15" key="1">
    <citation type="submission" date="2021-03" db="EMBL/GenBank/DDBJ databases">
        <title>Leucobacter chromiisoli sp. nov., isolated from chromium-containing soil of chemical plant.</title>
        <authorList>
            <person name="Xu Z."/>
        </authorList>
    </citation>
    <scope>NUCLEOTIDE SEQUENCE</scope>
    <source>
        <strain evidence="15">K 70/01</strain>
    </source>
</reference>
<evidence type="ECO:0000256" key="10">
    <source>
        <dbReference type="ARBA" id="ARBA00038489"/>
    </source>
</evidence>
<evidence type="ECO:0000256" key="9">
    <source>
        <dbReference type="ARBA" id="ARBA00032824"/>
    </source>
</evidence>
<dbReference type="GO" id="GO:0034599">
    <property type="term" value="P:cellular response to oxidative stress"/>
    <property type="evidence" value="ECO:0007669"/>
    <property type="project" value="TreeGrafter"/>
</dbReference>
<evidence type="ECO:0000256" key="13">
    <source>
        <dbReference type="PIRSR" id="PIRSR000239-1"/>
    </source>
</evidence>
<keyword evidence="6" id="KW-0560">Oxidoreductase</keyword>
<accession>A0A939TLT2</accession>
<dbReference type="InterPro" id="IPR024706">
    <property type="entry name" value="Peroxiredoxin_AhpC-typ"/>
</dbReference>
<evidence type="ECO:0000256" key="11">
    <source>
        <dbReference type="ARBA" id="ARBA00041373"/>
    </source>
</evidence>
<dbReference type="GO" id="GO:0045454">
    <property type="term" value="P:cell redox homeostasis"/>
    <property type="evidence" value="ECO:0007669"/>
    <property type="project" value="TreeGrafter"/>
</dbReference>
<keyword evidence="4" id="KW-0575">Peroxidase</keyword>
<evidence type="ECO:0000313" key="15">
    <source>
        <dbReference type="EMBL" id="MBO2988738.1"/>
    </source>
</evidence>
<dbReference type="FunFam" id="3.40.30.10:FF:000007">
    <property type="entry name" value="Thioredoxin-dependent thiol peroxidase"/>
    <property type="match status" value="1"/>
</dbReference>
<evidence type="ECO:0000256" key="8">
    <source>
        <dbReference type="ARBA" id="ARBA00023284"/>
    </source>
</evidence>
<dbReference type="Proteomes" id="UP000668403">
    <property type="component" value="Unassembled WGS sequence"/>
</dbReference>
<dbReference type="EMBL" id="JAGFBF010000001">
    <property type="protein sequence ID" value="MBO2988738.1"/>
    <property type="molecule type" value="Genomic_DNA"/>
</dbReference>
<dbReference type="GO" id="GO:0005737">
    <property type="term" value="C:cytoplasm"/>
    <property type="evidence" value="ECO:0007669"/>
    <property type="project" value="TreeGrafter"/>
</dbReference>
<comment type="similarity">
    <text evidence="10">Belongs to the peroxiredoxin family. BCP/PrxQ subfamily.</text>
</comment>
<dbReference type="PANTHER" id="PTHR42801">
    <property type="entry name" value="THIOREDOXIN-DEPENDENT PEROXIDE REDUCTASE"/>
    <property type="match status" value="1"/>
</dbReference>
<dbReference type="InterPro" id="IPR013766">
    <property type="entry name" value="Thioredoxin_domain"/>
</dbReference>
<dbReference type="AlphaFoldDB" id="A0A939TLT2"/>
<dbReference type="InterPro" id="IPR036249">
    <property type="entry name" value="Thioredoxin-like_sf"/>
</dbReference>
<evidence type="ECO:0000256" key="6">
    <source>
        <dbReference type="ARBA" id="ARBA00023002"/>
    </source>
</evidence>
<keyword evidence="5" id="KW-0049">Antioxidant</keyword>
<evidence type="ECO:0000256" key="1">
    <source>
        <dbReference type="ARBA" id="ARBA00003330"/>
    </source>
</evidence>
<protein>
    <recommendedName>
        <fullName evidence="3">thioredoxin-dependent peroxiredoxin</fullName>
        <ecNumber evidence="3">1.11.1.24</ecNumber>
    </recommendedName>
    <alternativeName>
        <fullName evidence="11">Bacterioferritin comigratory protein</fullName>
    </alternativeName>
    <alternativeName>
        <fullName evidence="9">Thioredoxin peroxidase</fullName>
    </alternativeName>
</protein>
<keyword evidence="16" id="KW-1185">Reference proteome</keyword>
<dbReference type="EC" id="1.11.1.24" evidence="3"/>
<keyword evidence="8" id="KW-0676">Redox-active center</keyword>
<evidence type="ECO:0000256" key="12">
    <source>
        <dbReference type="ARBA" id="ARBA00049091"/>
    </source>
</evidence>
<evidence type="ECO:0000256" key="3">
    <source>
        <dbReference type="ARBA" id="ARBA00013017"/>
    </source>
</evidence>
<sequence length="158" mass="16923">MSQVAPELQAGDTPPAFALVDAAGRSVSSADFVGRRTIVYFYPAAFTPGCTTEACDFRDHLGSLASGGYEVIGISGDDQQTLCRFAAEDALDFTLLSDPDHAVAQAWGAWGEKIVGGETRVGPLRATFVLDDDGRVRSAEYRVDAEGHVRRLREQLGV</sequence>
<evidence type="ECO:0000256" key="4">
    <source>
        <dbReference type="ARBA" id="ARBA00022559"/>
    </source>
</evidence>
<dbReference type="Gene3D" id="3.40.30.10">
    <property type="entry name" value="Glutaredoxin"/>
    <property type="match status" value="1"/>
</dbReference>